<dbReference type="AlphaFoldDB" id="A0AAU9D9S8"/>
<accession>A0AAU9D9S8</accession>
<gene>
    <name evidence="1" type="ORF">FUAX_20880</name>
</gene>
<dbReference type="Gene3D" id="2.60.460.10">
    <property type="entry name" value="protein yfey like domain"/>
    <property type="match status" value="1"/>
</dbReference>
<evidence type="ECO:0000313" key="1">
    <source>
        <dbReference type="EMBL" id="BDD09656.1"/>
    </source>
</evidence>
<reference evidence="1 2" key="1">
    <citation type="submission" date="2021-12" db="EMBL/GenBank/DDBJ databases">
        <title>Genome sequencing of bacteria with rrn-lacking chromosome and rrn-plasmid.</title>
        <authorList>
            <person name="Anda M."/>
            <person name="Iwasaki W."/>
        </authorList>
    </citation>
    <scope>NUCLEOTIDE SEQUENCE [LARGE SCALE GENOMIC DNA]</scope>
    <source>
        <strain evidence="1 2">DSM 100852</strain>
    </source>
</reference>
<protein>
    <submittedName>
        <fullName evidence="1">Uncharacterized protein</fullName>
    </submittedName>
</protein>
<dbReference type="EMBL" id="AP025314">
    <property type="protein sequence ID" value="BDD09656.1"/>
    <property type="molecule type" value="Genomic_DNA"/>
</dbReference>
<keyword evidence="2" id="KW-1185">Reference proteome</keyword>
<sequence>MDMKGVESRWLFGLLFLSVLELTSCGLSYRKVESGEELSKAGMKPGLYEPEPIRPDFFGKSNKPKLKEDGYGEMPLGGANRLDLAEVKNYFPGTTIIENIGQEDGRPFKYYDIIKGTAGSVFIRMSSKNDKKVNRLFIFDKGVADVYGVKPGMTVKSAQRKRKGLSLVQDSGEQFLVAKRSKILYLIEENTENNSDDLKNRRIAALVWNGSSK</sequence>
<dbReference type="Proteomes" id="UP001348817">
    <property type="component" value="Chromosome"/>
</dbReference>
<evidence type="ECO:0000313" key="2">
    <source>
        <dbReference type="Proteomes" id="UP001348817"/>
    </source>
</evidence>
<dbReference type="KEGG" id="fax:FUAX_20880"/>
<name>A0AAU9D9S8_9BACT</name>
<dbReference type="InterPro" id="IPR038714">
    <property type="entry name" value="YfeY-like_sf"/>
</dbReference>
<organism evidence="1 2">
    <name type="scientific">Fulvitalea axinellae</name>
    <dbReference type="NCBI Taxonomy" id="1182444"/>
    <lineage>
        <taxon>Bacteria</taxon>
        <taxon>Pseudomonadati</taxon>
        <taxon>Bacteroidota</taxon>
        <taxon>Cytophagia</taxon>
        <taxon>Cytophagales</taxon>
        <taxon>Persicobacteraceae</taxon>
        <taxon>Fulvitalea</taxon>
    </lineage>
</organism>
<proteinExistence type="predicted"/>